<dbReference type="EMBL" id="KU672396">
    <property type="protein sequence ID" value="ANC65475.1"/>
    <property type="molecule type" value="Genomic_DNA"/>
</dbReference>
<protein>
    <recommendedName>
        <fullName evidence="3">NADH-ubiquinone oxidoreductase chain 4L</fullName>
    </recommendedName>
    <alternativeName>
        <fullName evidence="9">NADH dehydrogenase subunit 4L</fullName>
    </alternativeName>
</protein>
<evidence type="ECO:0000256" key="2">
    <source>
        <dbReference type="ARBA" id="ARBA00010519"/>
    </source>
</evidence>
<evidence type="ECO:0000256" key="6">
    <source>
        <dbReference type="ARBA" id="ARBA00022989"/>
    </source>
</evidence>
<keyword evidence="11" id="KW-0496">Mitochondrion</keyword>
<evidence type="ECO:0000256" key="3">
    <source>
        <dbReference type="ARBA" id="ARBA00016612"/>
    </source>
</evidence>
<organism evidence="11">
    <name type="scientific">Hirudo medicinalis</name>
    <name type="common">Medicinal leech</name>
    <dbReference type="NCBI Taxonomy" id="6421"/>
    <lineage>
        <taxon>Eukaryota</taxon>
        <taxon>Metazoa</taxon>
        <taxon>Spiralia</taxon>
        <taxon>Lophotrochozoa</taxon>
        <taxon>Annelida</taxon>
        <taxon>Clitellata</taxon>
        <taxon>Hirudinea</taxon>
        <taxon>Hirudinida</taxon>
        <taxon>Hirudiniformes</taxon>
        <taxon>Hirudinidae</taxon>
        <taxon>Hirudo</taxon>
    </lineage>
</organism>
<dbReference type="AlphaFoldDB" id="A0A342KB26"/>
<evidence type="ECO:0000256" key="1">
    <source>
        <dbReference type="ARBA" id="ARBA00004141"/>
    </source>
</evidence>
<comment type="subcellular location">
    <subcellularLocation>
        <location evidence="1">Membrane</location>
        <topology evidence="1">Multi-pass membrane protein</topology>
    </subcellularLocation>
</comment>
<proteinExistence type="inferred from homology"/>
<feature type="transmembrane region" description="Helical" evidence="10">
    <location>
        <begin position="6"/>
        <end position="26"/>
    </location>
</feature>
<evidence type="ECO:0000256" key="8">
    <source>
        <dbReference type="ARBA" id="ARBA00023136"/>
    </source>
</evidence>
<name>A0A342KB26_HIRME</name>
<evidence type="ECO:0000313" key="11">
    <source>
        <dbReference type="EMBL" id="ANC65475.1"/>
    </source>
</evidence>
<reference evidence="11" key="1">
    <citation type="journal article" date="2016" name="Mitochondrial DNA Part B Resour">
        <title>Draft mitochondrial genomes of Hirudo medicinalis and Hirudo verbana (Annelida, Hirudinea).</title>
        <authorList>
            <person name="Nikitina A.S."/>
            <person name="Babenko V."/>
            <person name="Akopian T.A."/>
            <person name="Shirokov D."/>
            <person name="Manuvera V.A."/>
            <person name="Kurdyumov A."/>
            <person name="Kostryukova E.S."/>
            <person name="Lazarev V.N."/>
        </authorList>
    </citation>
    <scope>NUCLEOTIDE SEQUENCE</scope>
</reference>
<evidence type="ECO:0000256" key="5">
    <source>
        <dbReference type="ARBA" id="ARBA00022967"/>
    </source>
</evidence>
<keyword evidence="5" id="KW-1278">Translocase</keyword>
<dbReference type="InterPro" id="IPR039428">
    <property type="entry name" value="NUOK/Mnh_C1-like"/>
</dbReference>
<evidence type="ECO:0000256" key="4">
    <source>
        <dbReference type="ARBA" id="ARBA00022692"/>
    </source>
</evidence>
<keyword evidence="6 10" id="KW-1133">Transmembrane helix</keyword>
<feature type="transmembrane region" description="Helical" evidence="10">
    <location>
        <begin position="55"/>
        <end position="76"/>
    </location>
</feature>
<dbReference type="Pfam" id="PF00420">
    <property type="entry name" value="Oxidored_q2"/>
    <property type="match status" value="1"/>
</dbReference>
<dbReference type="GO" id="GO:0016020">
    <property type="term" value="C:membrane"/>
    <property type="evidence" value="ECO:0007669"/>
    <property type="project" value="UniProtKB-SubCell"/>
</dbReference>
<evidence type="ECO:0000256" key="7">
    <source>
        <dbReference type="ARBA" id="ARBA00023027"/>
    </source>
</evidence>
<dbReference type="Gene3D" id="1.10.287.3510">
    <property type="match status" value="1"/>
</dbReference>
<feature type="transmembrane region" description="Helical" evidence="10">
    <location>
        <begin position="33"/>
        <end position="49"/>
    </location>
</feature>
<comment type="similarity">
    <text evidence="2">Belongs to the complex I subunit 4L family.</text>
</comment>
<accession>A0A342KB26</accession>
<keyword evidence="7" id="KW-0520">NAD</keyword>
<geneLocation type="mitochondrion" evidence="11"/>
<sequence>MLNILIITIPILCIVNVIFHLSYLLMTLLSLEALLLSIMFMMMNMLMVIEMNMPVVCVLILSISVCEASLGLSMLVKMSRLYGNDNLNILCMSKC</sequence>
<keyword evidence="8 10" id="KW-0472">Membrane</keyword>
<evidence type="ECO:0000256" key="9">
    <source>
        <dbReference type="ARBA" id="ARBA00031586"/>
    </source>
</evidence>
<keyword evidence="4 10" id="KW-0812">Transmembrane</keyword>
<evidence type="ECO:0000256" key="10">
    <source>
        <dbReference type="SAM" id="Phobius"/>
    </source>
</evidence>
<gene>
    <name evidence="11" type="primary">ND4L</name>
</gene>